<accession>A0A8B8CL19</accession>
<feature type="compositionally biased region" description="Basic and acidic residues" evidence="1">
    <location>
        <begin position="320"/>
        <end position="331"/>
    </location>
</feature>
<evidence type="ECO:0000313" key="3">
    <source>
        <dbReference type="RefSeq" id="XP_022316465.1"/>
    </source>
</evidence>
<dbReference type="GeneID" id="111120082"/>
<organism evidence="2 3">
    <name type="scientific">Crassostrea virginica</name>
    <name type="common">Eastern oyster</name>
    <dbReference type="NCBI Taxonomy" id="6565"/>
    <lineage>
        <taxon>Eukaryota</taxon>
        <taxon>Metazoa</taxon>
        <taxon>Spiralia</taxon>
        <taxon>Lophotrochozoa</taxon>
        <taxon>Mollusca</taxon>
        <taxon>Bivalvia</taxon>
        <taxon>Autobranchia</taxon>
        <taxon>Pteriomorphia</taxon>
        <taxon>Ostreida</taxon>
        <taxon>Ostreoidea</taxon>
        <taxon>Ostreidae</taxon>
        <taxon>Crassostrea</taxon>
    </lineage>
</organism>
<reference evidence="3" key="2">
    <citation type="submission" date="2025-08" db="UniProtKB">
        <authorList>
            <consortium name="RefSeq"/>
        </authorList>
    </citation>
    <scope>IDENTIFICATION</scope>
    <source>
        <tissue evidence="3">Whole sample</tissue>
    </source>
</reference>
<feature type="region of interest" description="Disordered" evidence="1">
    <location>
        <begin position="149"/>
        <end position="202"/>
    </location>
</feature>
<name>A0A8B8CL19_CRAVI</name>
<feature type="region of interest" description="Disordered" evidence="1">
    <location>
        <begin position="313"/>
        <end position="360"/>
    </location>
</feature>
<feature type="compositionally biased region" description="Polar residues" evidence="1">
    <location>
        <begin position="247"/>
        <end position="259"/>
    </location>
</feature>
<evidence type="ECO:0000313" key="2">
    <source>
        <dbReference type="Proteomes" id="UP000694844"/>
    </source>
</evidence>
<gene>
    <name evidence="3" type="primary">LOC111120082</name>
</gene>
<dbReference type="RefSeq" id="XP_022316465.1">
    <property type="nucleotide sequence ID" value="XM_022460757.1"/>
</dbReference>
<keyword evidence="2" id="KW-1185">Reference proteome</keyword>
<reference evidence="2" key="1">
    <citation type="submission" date="2024-06" db="UniProtKB">
        <authorList>
            <consortium name="RefSeq"/>
        </authorList>
    </citation>
    <scope>NUCLEOTIDE SEQUENCE [LARGE SCALE GENOMIC DNA]</scope>
</reference>
<feature type="compositionally biased region" description="Low complexity" evidence="1">
    <location>
        <begin position="149"/>
        <end position="178"/>
    </location>
</feature>
<dbReference type="AlphaFoldDB" id="A0A8B8CL19"/>
<feature type="compositionally biased region" description="Basic and acidic residues" evidence="1">
    <location>
        <begin position="48"/>
        <end position="59"/>
    </location>
</feature>
<feature type="region of interest" description="Disordered" evidence="1">
    <location>
        <begin position="212"/>
        <end position="231"/>
    </location>
</feature>
<feature type="region of interest" description="Disordered" evidence="1">
    <location>
        <begin position="276"/>
        <end position="296"/>
    </location>
</feature>
<evidence type="ECO:0000256" key="1">
    <source>
        <dbReference type="SAM" id="MobiDB-lite"/>
    </source>
</evidence>
<feature type="region of interest" description="Disordered" evidence="1">
    <location>
        <begin position="1"/>
        <end position="63"/>
    </location>
</feature>
<feature type="region of interest" description="Disordered" evidence="1">
    <location>
        <begin position="240"/>
        <end position="259"/>
    </location>
</feature>
<feature type="compositionally biased region" description="Basic and acidic residues" evidence="1">
    <location>
        <begin position="19"/>
        <end position="30"/>
    </location>
</feature>
<protein>
    <submittedName>
        <fullName evidence="3">Suppressor protein SRP40-like isoform X2</fullName>
    </submittedName>
</protein>
<feature type="compositionally biased region" description="Low complexity" evidence="1">
    <location>
        <begin position="186"/>
        <end position="202"/>
    </location>
</feature>
<sequence>MEKSDPIVKAYGKGAGLVDVEHDHENKTSAEDIPYDPEDDSQLPYKKAKIDREDKKPQEKSSPATVVELIGGISKCNSPADSTALTVAALATLKSTQEKRRFLLDLTSKVEEQKKLLEKKEVAKLTARTLVSAIYAISAASKALIPAAKAAATSAKTSSPPSVSQTTTSTTKSPTNASQPKIVGATTQSSSETKVVVSSSLDSTLSTVSLRDKTSEMTLTNKAPADFPMEELNSGQDVDMRIGAQPPVSTNKPSGSIISGSEKTVIAPNFYVENPALTKQEAPSEEASQPVNPAEMPEALKSLFSIIPGANYSHMSNIKDSSEKDSADTSKMEGYTSSSSTPREELEDEDGSQTGKKNTFNVSLLDFDYGDSDSDGEDSVNLIQKRSQGSTLPVICQIRNKILSRRPLQNRKMK</sequence>
<dbReference type="Proteomes" id="UP000694844">
    <property type="component" value="Chromosome 1"/>
</dbReference>
<proteinExistence type="predicted"/>